<evidence type="ECO:0000313" key="2">
    <source>
        <dbReference type="Proteomes" id="UP000287651"/>
    </source>
</evidence>
<gene>
    <name evidence="1" type="ORF">B296_00030215</name>
</gene>
<name>A0A444EVW7_ENSVE</name>
<reference evidence="1 2" key="1">
    <citation type="journal article" date="2014" name="Agronomy (Basel)">
        <title>A Draft Genome Sequence for Ensete ventricosum, the Drought-Tolerant Tree Against Hunger.</title>
        <authorList>
            <person name="Harrison J."/>
            <person name="Moore K.A."/>
            <person name="Paszkiewicz K."/>
            <person name="Jones T."/>
            <person name="Grant M."/>
            <person name="Ambacheew D."/>
            <person name="Muzemil S."/>
            <person name="Studholme D.J."/>
        </authorList>
    </citation>
    <scope>NUCLEOTIDE SEQUENCE [LARGE SCALE GENOMIC DNA]</scope>
</reference>
<dbReference type="EMBL" id="AMZH03002866">
    <property type="protein sequence ID" value="RRT74146.1"/>
    <property type="molecule type" value="Genomic_DNA"/>
</dbReference>
<sequence length="77" mass="8385">MAGGGSLKEGGSPVFDITPHKIAVCHLVQVFALHTQPDMPFVFQSVSHHHRLGLFLFSLTRVRSDTPAIILLCLSFG</sequence>
<proteinExistence type="predicted"/>
<comment type="caution">
    <text evidence="1">The sequence shown here is derived from an EMBL/GenBank/DDBJ whole genome shotgun (WGS) entry which is preliminary data.</text>
</comment>
<protein>
    <submittedName>
        <fullName evidence="1">Uncharacterized protein</fullName>
    </submittedName>
</protein>
<dbReference type="Proteomes" id="UP000287651">
    <property type="component" value="Unassembled WGS sequence"/>
</dbReference>
<evidence type="ECO:0000313" key="1">
    <source>
        <dbReference type="EMBL" id="RRT74146.1"/>
    </source>
</evidence>
<organism evidence="1 2">
    <name type="scientific">Ensete ventricosum</name>
    <name type="common">Abyssinian banana</name>
    <name type="synonym">Musa ensete</name>
    <dbReference type="NCBI Taxonomy" id="4639"/>
    <lineage>
        <taxon>Eukaryota</taxon>
        <taxon>Viridiplantae</taxon>
        <taxon>Streptophyta</taxon>
        <taxon>Embryophyta</taxon>
        <taxon>Tracheophyta</taxon>
        <taxon>Spermatophyta</taxon>
        <taxon>Magnoliopsida</taxon>
        <taxon>Liliopsida</taxon>
        <taxon>Zingiberales</taxon>
        <taxon>Musaceae</taxon>
        <taxon>Ensete</taxon>
    </lineage>
</organism>
<dbReference type="AlphaFoldDB" id="A0A444EVW7"/>
<accession>A0A444EVW7</accession>